<accession>A0A0A9Q3C8</accession>
<organism evidence="1">
    <name type="scientific">Arundo donax</name>
    <name type="common">Giant reed</name>
    <name type="synonym">Donax arundinaceus</name>
    <dbReference type="NCBI Taxonomy" id="35708"/>
    <lineage>
        <taxon>Eukaryota</taxon>
        <taxon>Viridiplantae</taxon>
        <taxon>Streptophyta</taxon>
        <taxon>Embryophyta</taxon>
        <taxon>Tracheophyta</taxon>
        <taxon>Spermatophyta</taxon>
        <taxon>Magnoliopsida</taxon>
        <taxon>Liliopsida</taxon>
        <taxon>Poales</taxon>
        <taxon>Poaceae</taxon>
        <taxon>PACMAD clade</taxon>
        <taxon>Arundinoideae</taxon>
        <taxon>Arundineae</taxon>
        <taxon>Arundo</taxon>
    </lineage>
</organism>
<reference evidence="1" key="1">
    <citation type="submission" date="2014-09" db="EMBL/GenBank/DDBJ databases">
        <authorList>
            <person name="Magalhaes I.L.F."/>
            <person name="Oliveira U."/>
            <person name="Santos F.R."/>
            <person name="Vidigal T.H.D.A."/>
            <person name="Brescovit A.D."/>
            <person name="Santos A.J."/>
        </authorList>
    </citation>
    <scope>NUCLEOTIDE SEQUENCE</scope>
    <source>
        <tissue evidence="1">Shoot tissue taken approximately 20 cm above the soil surface</tissue>
    </source>
</reference>
<reference evidence="1" key="2">
    <citation type="journal article" date="2015" name="Data Brief">
        <title>Shoot transcriptome of the giant reed, Arundo donax.</title>
        <authorList>
            <person name="Barrero R.A."/>
            <person name="Guerrero F.D."/>
            <person name="Moolhuijzen P."/>
            <person name="Goolsby J.A."/>
            <person name="Tidwell J."/>
            <person name="Bellgard S.E."/>
            <person name="Bellgard M.I."/>
        </authorList>
    </citation>
    <scope>NUCLEOTIDE SEQUENCE</scope>
    <source>
        <tissue evidence="1">Shoot tissue taken approximately 20 cm above the soil surface</tissue>
    </source>
</reference>
<dbReference type="EMBL" id="GBRH01231038">
    <property type="protein sequence ID" value="JAD66857.1"/>
    <property type="molecule type" value="Transcribed_RNA"/>
</dbReference>
<protein>
    <submittedName>
        <fullName evidence="1">Uncharacterized protein</fullName>
    </submittedName>
</protein>
<evidence type="ECO:0000313" key="1">
    <source>
        <dbReference type="EMBL" id="JAD66857.1"/>
    </source>
</evidence>
<proteinExistence type="predicted"/>
<name>A0A0A9Q3C8_ARUDO</name>
<dbReference type="AlphaFoldDB" id="A0A0A9Q3C8"/>
<sequence length="18" mass="2089">MIMHYCIVNYCSLGQRAS</sequence>